<protein>
    <submittedName>
        <fullName evidence="2">Phosphoesterase</fullName>
    </submittedName>
</protein>
<sequence>MAKITLRNLFTKEQHIEILSNYPDNTDAALAYSNMLGDDTSVSRQLARWWRKVFLDFEGKQAAAKREAVAERKLVSPSQKDDIGETSVPVVARRIMTIGDTHAPYVHPDALEFLAHLQESYQPDIVVHMGDEVDNHAISFHDSDPNLDSAGVELEKAKQWMEKLYEIFPNVLVCDSNHGSLVYRRAKAHGLPVQFIKKYRDILFPEHGAAGWSWSEAWVLQTPLGPVRFQHQVSGDFMLNAAHERSSLVLGHEHGRFEVQYAASSEALYFGAYAGCLIDRKALAFEYGRLTRKKPILGCLVITEGCPALIPMLLDDEGRWVGRKK</sequence>
<dbReference type="Proteomes" id="UP001055992">
    <property type="component" value="Segment"/>
</dbReference>
<keyword evidence="3" id="KW-1185">Reference proteome</keyword>
<dbReference type="GO" id="GO:0016787">
    <property type="term" value="F:hydrolase activity"/>
    <property type="evidence" value="ECO:0007669"/>
    <property type="project" value="InterPro"/>
</dbReference>
<dbReference type="InterPro" id="IPR029052">
    <property type="entry name" value="Metallo-depent_PP-like"/>
</dbReference>
<evidence type="ECO:0000259" key="1">
    <source>
        <dbReference type="Pfam" id="PF00149"/>
    </source>
</evidence>
<dbReference type="EMBL" id="OL362270">
    <property type="protein sequence ID" value="URY99162.1"/>
    <property type="molecule type" value="Genomic_DNA"/>
</dbReference>
<dbReference type="InterPro" id="IPR004843">
    <property type="entry name" value="Calcineurin-like_PHP"/>
</dbReference>
<organism evidence="2 3">
    <name type="scientific">Klebsiella phage 6937</name>
    <dbReference type="NCBI Taxonomy" id="2912294"/>
    <lineage>
        <taxon>Viruses</taxon>
        <taxon>Duplodnaviria</taxon>
        <taxon>Heunggongvirae</taxon>
        <taxon>Uroviricota</taxon>
        <taxon>Caudoviricetes</taxon>
        <taxon>Autographivirales</taxon>
        <taxon>Autonotataviridae</taxon>
        <taxon>Melnykvirinae</taxon>
        <taxon>Cullenvirus</taxon>
        <taxon>Cullenvirus 6937</taxon>
    </lineage>
</organism>
<proteinExistence type="predicted"/>
<evidence type="ECO:0000313" key="3">
    <source>
        <dbReference type="Proteomes" id="UP001055992"/>
    </source>
</evidence>
<dbReference type="SUPFAM" id="SSF56300">
    <property type="entry name" value="Metallo-dependent phosphatases"/>
    <property type="match status" value="1"/>
</dbReference>
<evidence type="ECO:0000313" key="2">
    <source>
        <dbReference type="EMBL" id="URY99162.1"/>
    </source>
</evidence>
<reference evidence="2" key="1">
    <citation type="submission" date="2021-11" db="EMBL/GenBank/DDBJ databases">
        <title>The TAILOR 12: Case summaries of 12 patient that have undergone phage therapy for multidrug-resistant infections.</title>
        <authorList>
            <person name="Green S."/>
            <person name="Terwilliger A."/>
            <person name="Clark J."/>
            <person name="Salazar K."/>
            <person name="Maresso A."/>
        </authorList>
    </citation>
    <scope>NUCLEOTIDE SEQUENCE</scope>
</reference>
<feature type="domain" description="Calcineurin-like phosphoesterase" evidence="1">
    <location>
        <begin position="94"/>
        <end position="153"/>
    </location>
</feature>
<accession>A0A9E7M6Q4</accession>
<gene>
    <name evidence="2" type="ORF">6937_0031</name>
</gene>
<name>A0A9E7M6Q4_9CAUD</name>
<dbReference type="Pfam" id="PF00149">
    <property type="entry name" value="Metallophos"/>
    <property type="match status" value="1"/>
</dbReference>